<evidence type="ECO:0000313" key="10">
    <source>
        <dbReference type="EMBL" id="OQR95838.1"/>
    </source>
</evidence>
<evidence type="ECO:0000256" key="1">
    <source>
        <dbReference type="ARBA" id="ARBA00001974"/>
    </source>
</evidence>
<dbReference type="GO" id="GO:0019478">
    <property type="term" value="P:D-amino acid catabolic process"/>
    <property type="evidence" value="ECO:0007669"/>
    <property type="project" value="TreeGrafter"/>
</dbReference>
<dbReference type="PANTHER" id="PTHR11530">
    <property type="entry name" value="D-AMINO ACID OXIDASE"/>
    <property type="match status" value="1"/>
</dbReference>
<keyword evidence="5" id="KW-0560">Oxidoreductase</keyword>
<dbReference type="Gene3D" id="3.30.9.10">
    <property type="entry name" value="D-Amino Acid Oxidase, subunit A, domain 2"/>
    <property type="match status" value="1"/>
</dbReference>
<dbReference type="InterPro" id="IPR023209">
    <property type="entry name" value="DAO"/>
</dbReference>
<feature type="domain" description="FAD dependent oxidoreductase" evidence="8">
    <location>
        <begin position="4"/>
        <end position="327"/>
    </location>
</feature>
<feature type="binding site" evidence="6">
    <location>
        <position position="191"/>
    </location>
    <ligand>
        <name>FAD</name>
        <dbReference type="ChEBI" id="CHEBI:57692"/>
    </ligand>
</feature>
<dbReference type="STRING" id="74557.A0A0A7CM26"/>
<dbReference type="AlphaFoldDB" id="A0A0A7CM26"/>
<organism evidence="9">
    <name type="scientific">Thraustotheca clavata</name>
    <dbReference type="NCBI Taxonomy" id="74557"/>
    <lineage>
        <taxon>Eukaryota</taxon>
        <taxon>Sar</taxon>
        <taxon>Stramenopiles</taxon>
        <taxon>Oomycota</taxon>
        <taxon>Saprolegniomycetes</taxon>
        <taxon>Saprolegniales</taxon>
        <taxon>Achlyaceae</taxon>
        <taxon>Thraustotheca</taxon>
    </lineage>
</organism>
<dbReference type="Gene3D" id="3.40.50.720">
    <property type="entry name" value="NAD(P)-binding Rossmann-like Domain"/>
    <property type="match status" value="1"/>
</dbReference>
<dbReference type="PIRSF" id="PIRSF000189">
    <property type="entry name" value="D-aa_oxidase"/>
    <property type="match status" value="1"/>
</dbReference>
<dbReference type="PROSITE" id="PS00677">
    <property type="entry name" value="DAO"/>
    <property type="match status" value="1"/>
</dbReference>
<proteinExistence type="inferred from homology"/>
<dbReference type="GO" id="GO:0003884">
    <property type="term" value="F:D-amino-acid oxidase activity"/>
    <property type="evidence" value="ECO:0007669"/>
    <property type="project" value="InterPro"/>
</dbReference>
<dbReference type="Pfam" id="PF01266">
    <property type="entry name" value="DAO"/>
    <property type="match status" value="1"/>
</dbReference>
<dbReference type="GO" id="GO:0005737">
    <property type="term" value="C:cytoplasm"/>
    <property type="evidence" value="ECO:0007669"/>
    <property type="project" value="TreeGrafter"/>
</dbReference>
<evidence type="ECO:0000256" key="3">
    <source>
        <dbReference type="ARBA" id="ARBA00022630"/>
    </source>
</evidence>
<dbReference type="SUPFAM" id="SSF51971">
    <property type="entry name" value="Nucleotide-binding domain"/>
    <property type="match status" value="1"/>
</dbReference>
<dbReference type="EMBL" id="KM038155">
    <property type="protein sequence ID" value="AIG55616.1"/>
    <property type="molecule type" value="Genomic_DNA"/>
</dbReference>
<evidence type="ECO:0000256" key="2">
    <source>
        <dbReference type="ARBA" id="ARBA00006730"/>
    </source>
</evidence>
<keyword evidence="7" id="KW-0732">Signal</keyword>
<evidence type="ECO:0000256" key="7">
    <source>
        <dbReference type="SAM" id="SignalP"/>
    </source>
</evidence>
<feature type="chain" id="PRO_5002027280" evidence="7">
    <location>
        <begin position="19"/>
        <end position="340"/>
    </location>
</feature>
<keyword evidence="3" id="KW-0285">Flavoprotein</keyword>
<accession>A0A0A7CM26</accession>
<evidence type="ECO:0000259" key="8">
    <source>
        <dbReference type="Pfam" id="PF01266"/>
    </source>
</evidence>
<evidence type="ECO:0000256" key="6">
    <source>
        <dbReference type="PIRSR" id="PIRSR000189-1"/>
    </source>
</evidence>
<comment type="cofactor">
    <cofactor evidence="1 6">
        <name>FAD</name>
        <dbReference type="ChEBI" id="CHEBI:57692"/>
    </cofactor>
</comment>
<dbReference type="GO" id="GO:0071949">
    <property type="term" value="F:FAD binding"/>
    <property type="evidence" value="ECO:0007669"/>
    <property type="project" value="InterPro"/>
</dbReference>
<dbReference type="Proteomes" id="UP000243217">
    <property type="component" value="Unassembled WGS sequence"/>
</dbReference>
<dbReference type="SUPFAM" id="SSF54373">
    <property type="entry name" value="FAD-linked reductases, C-terminal domain"/>
    <property type="match status" value="1"/>
</dbReference>
<evidence type="ECO:0000256" key="4">
    <source>
        <dbReference type="ARBA" id="ARBA00022827"/>
    </source>
</evidence>
<keyword evidence="4 6" id="KW-0274">FAD</keyword>
<feature type="binding site" evidence="6">
    <location>
        <begin position="48"/>
        <end position="50"/>
    </location>
    <ligand>
        <name>FAD</name>
        <dbReference type="ChEBI" id="CHEBI:57692"/>
    </ligand>
</feature>
<name>A0A0A7CM26_9STRA</name>
<feature type="binding site" evidence="6">
    <location>
        <position position="285"/>
    </location>
    <ligand>
        <name>D-dopa</name>
        <dbReference type="ChEBI" id="CHEBI:149689"/>
    </ligand>
</feature>
<comment type="similarity">
    <text evidence="2">Belongs to the DAMOX/DASOX family.</text>
</comment>
<evidence type="ECO:0000313" key="9">
    <source>
        <dbReference type="EMBL" id="AIG55616.1"/>
    </source>
</evidence>
<gene>
    <name evidence="10" type="ORF">THRCLA_07533</name>
</gene>
<dbReference type="EMBL" id="JNBS01002022">
    <property type="protein sequence ID" value="OQR95838.1"/>
    <property type="molecule type" value="Genomic_DNA"/>
</dbReference>
<evidence type="ECO:0000256" key="5">
    <source>
        <dbReference type="ARBA" id="ARBA00023002"/>
    </source>
</evidence>
<sequence>MKSHVVVVGAGVIGLTTALQLSMDGVPADRITIVAKDLSEATVSSVSAALWETPPYEMEADTNAIEWCAATLHKLTELQRDHPEAGIHTVPSFTVSEKKLKPNVDAKNTCTSYQAWESPSKLNATLRRAGVPELSDVFRYFESYDAPIASMNVYMPWLNAQLAERGIKVIQKEIPDLYTLAKSNVIVVNCTGLASHKIDPKVYPCKGQIVVINAPWVRAAILDMDSGAYMIPRTNGTLICGGTSENNKWDFNVEDHVTEQIMKKCSNIVPSITKAPILAVKVGHRPKRHGGVRLEGENSPHGGVIVHNYGHGGSGLCCSWGTAVAASKLVLAHMRQPSKL</sequence>
<dbReference type="PANTHER" id="PTHR11530:SF11">
    <property type="entry name" value="D-ASPARTATE OXIDASE"/>
    <property type="match status" value="1"/>
</dbReference>
<feature type="binding site" evidence="6">
    <location>
        <position position="313"/>
    </location>
    <ligand>
        <name>D-serine</name>
        <dbReference type="ChEBI" id="CHEBI:35247"/>
    </ligand>
</feature>
<reference evidence="9 11" key="1">
    <citation type="journal article" date="2014" name="Genome Biol. Evol.">
        <title>The secreted proteins of Achlya hypogyna and Thraustotheca clavata identify the ancestral oomycete secretome and reveal gene acquisitions by horizontal gene transfer.</title>
        <authorList>
            <person name="Misner I."/>
            <person name="Blouin N."/>
            <person name="Leonard G."/>
            <person name="Richards T.A."/>
            <person name="Lane C.E."/>
        </authorList>
    </citation>
    <scope>NUCLEOTIDE SEQUENCE</scope>
    <source>
        <strain evidence="9 11">ATCC 34112</strain>
    </source>
</reference>
<protein>
    <submittedName>
        <fullName evidence="10">Amino acid oxidase</fullName>
    </submittedName>
    <submittedName>
        <fullName evidence="9">Secreted protein</fullName>
    </submittedName>
</protein>
<dbReference type="InterPro" id="IPR006076">
    <property type="entry name" value="FAD-dep_OxRdtase"/>
</dbReference>
<feature type="signal peptide" evidence="7">
    <location>
        <begin position="1"/>
        <end position="18"/>
    </location>
</feature>
<evidence type="ECO:0000313" key="11">
    <source>
        <dbReference type="Proteomes" id="UP000243217"/>
    </source>
</evidence>
<dbReference type="OrthoDB" id="2015447at2759"/>
<keyword evidence="11" id="KW-1185">Reference proteome</keyword>
<dbReference type="InterPro" id="IPR006181">
    <property type="entry name" value="D-amino_acid_oxidase_CS"/>
</dbReference>